<keyword evidence="4 10" id="KW-0812">Transmembrane</keyword>
<accession>A0A151WSK3</accession>
<keyword evidence="12" id="KW-1185">Reference proteome</keyword>
<feature type="transmembrane region" description="Helical" evidence="10">
    <location>
        <begin position="1345"/>
        <end position="1365"/>
    </location>
</feature>
<sequence>MIYITQLTRNVLSLLGVWPNYNSRRTIGEKIWKYFSIFISYILLYCVLIPGALFWMIEKRTRVRVQTIPLLFYGFMASGKYSNLVFREKNIRRCLKHIEQDWRIITSAERRDLMIESAKIGRRLVTLCAVFMYGSGLSFRSILPFAKGKIVTAQNITIKPLPCPAYFFSFDIQVSPAYELIFAMQFLSGIVTYSITIALCGLAAVFVMHACGQLRILVDLMRNLVEDQWQEKQEVDKKLAKMVEHQIRIRRVQTIPLLLFVLMACSKYINLLFHEKKIRRCLEHIEEDYRNVTNIKARDTMITSAKIGRRLVSLCAIFMYSSGLSFRLILPFARGKVVTPQNITLRPLPCPSYFIFFDVQISPTYELLFAIQVLSGIITYSITTGLCGLATVFVMHACGQLKVLINLMTNLVEEKWLEKRELNRKLARMVEHQIRFRRVRTIPLLLFGFMACGKYSNLVFHEKNIKRCLQHIEEDYKVVTNAKARNTMIESAKIGRRLVTLCAVFMYGSGLSFRLILPFAKGKIITPQNVTIKPLPCPAYFLFFDVQVSPTYELIFAIQILSGIITYSITTGLCGLATVFVMHICGQLKILMNLMRNFVKEKWQQKREVNRKLAIMVEHQIRIRSFLRLVQHTLQEIYVVEYLVNTITICLLVYFMLVVSIWPFSRNNSLLFELAETITLIVACFAFLFGELIPTILYVFMVLTDFRLRLKVMASGIFTIIEIIKYSYAVLYKSQVRNCLTLVDEDWRNVINPSYRTSMIDRVRTSKRLIVICAIIVYVTGMAVRMIIPLSVGKIVTSQNITIRPLPHVAYLVIFDVQRSPVYEIVYFIQFLAGLIKYTITVTTFGFMTLCAMHFCAQSDILVTLMNNFVNENQPKNINTRLATVVEHQIRIRNFLQLVQNTTQYPSLIEILGSTVLLCFAGYYIIMFNLQEWEDHNVIRLCAYISVLIMFCFNIFIYCYMGEQIIEQGEKVALTTRTLEWYRLPDTKARALILLIIISENPLTLKAGSFIDISLRTFGCFNTQAHMNYELCLYSAKNTGCHCDQWQTDTFRLCIVDYKSVFMLYDINQSLKMFANKYYEHDIENAFMMNRFFFRLLGIWPFPRTNSLLPELLETVVLIFMCFAFLFCELIPIILYVFMVLTDVRLRFKIMASGIFTIIEIIKYGYTVLYKNEVRNCLVLVDEDWRKVINPNDRISMINRVRTSKRLIMICTIFVYLTGMGVRTIIPLSIGKIVTPQNITIRPLPCAAYLVILDVQHSPVYEIVYFIQFVAGFVKYTILVTTFGFVTLCGMHFCAQSDILVTLMNDFVNESQPKYLDKKLANIVEHQIRIRNFLRLLQSITQYPSLIEILGSTVMLCCVGFYIIMEWEDHNVFRLSIYFSGLTMFCFNIFIYCYMGEQIIEQGEKIALTACTLEWYRLPDVKARALILLISISEKPLRLKAGNFIDLTLRTFGNISQRKKVKCNAFPIKVNAYKRIRIHFMENNPVPSEPLYL</sequence>
<dbReference type="GO" id="GO:0004984">
    <property type="term" value="F:olfactory receptor activity"/>
    <property type="evidence" value="ECO:0007669"/>
    <property type="project" value="InterPro"/>
</dbReference>
<dbReference type="GO" id="GO:0007165">
    <property type="term" value="P:signal transduction"/>
    <property type="evidence" value="ECO:0007669"/>
    <property type="project" value="UniProtKB-KW"/>
</dbReference>
<keyword evidence="9" id="KW-0807">Transducer</keyword>
<dbReference type="Proteomes" id="UP000075809">
    <property type="component" value="Unassembled WGS sequence"/>
</dbReference>
<feature type="transmembrane region" description="Helical" evidence="10">
    <location>
        <begin position="367"/>
        <end position="394"/>
    </location>
</feature>
<evidence type="ECO:0000256" key="9">
    <source>
        <dbReference type="ARBA" id="ARBA00023224"/>
    </source>
</evidence>
<feature type="transmembrane region" description="Helical" evidence="10">
    <location>
        <begin position="498"/>
        <end position="517"/>
    </location>
</feature>
<evidence type="ECO:0000256" key="8">
    <source>
        <dbReference type="ARBA" id="ARBA00023170"/>
    </source>
</evidence>
<feature type="transmembrane region" description="Helical" evidence="10">
    <location>
        <begin position="1263"/>
        <end position="1288"/>
    </location>
</feature>
<dbReference type="InterPro" id="IPR004117">
    <property type="entry name" value="7tm6_olfct_rcpt"/>
</dbReference>
<evidence type="ECO:0000256" key="5">
    <source>
        <dbReference type="ARBA" id="ARBA00022725"/>
    </source>
</evidence>
<feature type="transmembrane region" description="Helical" evidence="10">
    <location>
        <begin position="311"/>
        <end position="330"/>
    </location>
</feature>
<feature type="transmembrane region" description="Helical" evidence="10">
    <location>
        <begin position="554"/>
        <end position="586"/>
    </location>
</feature>
<feature type="transmembrane region" description="Helical" evidence="10">
    <location>
        <begin position="124"/>
        <end position="143"/>
    </location>
</feature>
<keyword evidence="6 10" id="KW-1133">Transmembrane helix</keyword>
<feature type="transmembrane region" description="Helical" evidence="10">
    <location>
        <begin position="68"/>
        <end position="86"/>
    </location>
</feature>
<dbReference type="Pfam" id="PF02949">
    <property type="entry name" value="7tm_6"/>
    <property type="match status" value="5"/>
</dbReference>
<dbReference type="GO" id="GO:0005549">
    <property type="term" value="F:odorant binding"/>
    <property type="evidence" value="ECO:0007669"/>
    <property type="project" value="InterPro"/>
</dbReference>
<keyword evidence="2" id="KW-1003">Cell membrane</keyword>
<evidence type="ECO:0000256" key="1">
    <source>
        <dbReference type="ARBA" id="ARBA00004651"/>
    </source>
</evidence>
<gene>
    <name evidence="11" type="ORF">ALC60_10134</name>
</gene>
<evidence type="ECO:0000313" key="11">
    <source>
        <dbReference type="EMBL" id="KYQ50777.1"/>
    </source>
</evidence>
<dbReference type="PANTHER" id="PTHR21137:SF35">
    <property type="entry name" value="ODORANT RECEPTOR 19A-RELATED"/>
    <property type="match status" value="1"/>
</dbReference>
<comment type="subcellular location">
    <subcellularLocation>
        <location evidence="1">Cell membrane</location>
        <topology evidence="1">Multi-pass membrane protein</topology>
    </subcellularLocation>
</comment>
<evidence type="ECO:0000256" key="2">
    <source>
        <dbReference type="ARBA" id="ARBA00022475"/>
    </source>
</evidence>
<reference evidence="11 12" key="1">
    <citation type="submission" date="2015-09" db="EMBL/GenBank/DDBJ databases">
        <title>Trachymyrmex zeteki WGS genome.</title>
        <authorList>
            <person name="Nygaard S."/>
            <person name="Hu H."/>
            <person name="Boomsma J."/>
            <person name="Zhang G."/>
        </authorList>
    </citation>
    <scope>NUCLEOTIDE SEQUENCE [LARGE SCALE GENOMIC DNA]</scope>
    <source>
        <strain evidence="11">Tzet28-1</strain>
        <tissue evidence="11">Whole body</tissue>
    </source>
</reference>
<evidence type="ECO:0000256" key="6">
    <source>
        <dbReference type="ARBA" id="ARBA00022989"/>
    </source>
</evidence>
<feature type="transmembrane region" description="Helical" evidence="10">
    <location>
        <begin position="908"/>
        <end position="926"/>
    </location>
</feature>
<evidence type="ECO:0000256" key="7">
    <source>
        <dbReference type="ARBA" id="ARBA00023136"/>
    </source>
</evidence>
<dbReference type="STRING" id="64791.A0A151WSK3"/>
<evidence type="ECO:0000256" key="10">
    <source>
        <dbReference type="SAM" id="Phobius"/>
    </source>
</evidence>
<feature type="transmembrane region" description="Helical" evidence="10">
    <location>
        <begin position="642"/>
        <end position="665"/>
    </location>
</feature>
<feature type="transmembrane region" description="Helical" evidence="10">
    <location>
        <begin position="1207"/>
        <end position="1226"/>
    </location>
</feature>
<keyword evidence="7 10" id="KW-0472">Membrane</keyword>
<feature type="transmembrane region" description="Helical" evidence="10">
    <location>
        <begin position="677"/>
        <end position="703"/>
    </location>
</feature>
<name>A0A151WSK3_9HYME</name>
<evidence type="ECO:0000256" key="4">
    <source>
        <dbReference type="ARBA" id="ARBA00022692"/>
    </source>
</evidence>
<keyword evidence="5" id="KW-0552">Olfaction</keyword>
<organism evidence="11 12">
    <name type="scientific">Mycetomoellerius zeteki</name>
    <dbReference type="NCBI Taxonomy" id="64791"/>
    <lineage>
        <taxon>Eukaryota</taxon>
        <taxon>Metazoa</taxon>
        <taxon>Ecdysozoa</taxon>
        <taxon>Arthropoda</taxon>
        <taxon>Hexapoda</taxon>
        <taxon>Insecta</taxon>
        <taxon>Pterygota</taxon>
        <taxon>Neoptera</taxon>
        <taxon>Endopterygota</taxon>
        <taxon>Hymenoptera</taxon>
        <taxon>Apocrita</taxon>
        <taxon>Aculeata</taxon>
        <taxon>Formicoidea</taxon>
        <taxon>Formicidae</taxon>
        <taxon>Myrmicinae</taxon>
        <taxon>Mycetomoellerius</taxon>
    </lineage>
</organism>
<feature type="transmembrane region" description="Helical" evidence="10">
    <location>
        <begin position="190"/>
        <end position="212"/>
    </location>
</feature>
<dbReference type="EMBL" id="KQ982774">
    <property type="protein sequence ID" value="KYQ50777.1"/>
    <property type="molecule type" value="Genomic_DNA"/>
</dbReference>
<protein>
    <submittedName>
        <fullName evidence="11">Odorant receptor 2a</fullName>
    </submittedName>
</protein>
<proteinExistence type="predicted"/>
<feature type="transmembrane region" description="Helical" evidence="10">
    <location>
        <begin position="1377"/>
        <end position="1395"/>
    </location>
</feature>
<evidence type="ECO:0000313" key="12">
    <source>
        <dbReference type="Proteomes" id="UP000075809"/>
    </source>
</evidence>
<feature type="transmembrane region" description="Helical" evidence="10">
    <location>
        <begin position="825"/>
        <end position="850"/>
    </location>
</feature>
<feature type="transmembrane region" description="Helical" evidence="10">
    <location>
        <begin position="34"/>
        <end position="56"/>
    </location>
</feature>
<feature type="transmembrane region" description="Helical" evidence="10">
    <location>
        <begin position="1115"/>
        <end position="1141"/>
    </location>
</feature>
<dbReference type="GO" id="GO:0005886">
    <property type="term" value="C:plasma membrane"/>
    <property type="evidence" value="ECO:0007669"/>
    <property type="project" value="UniProtKB-SubCell"/>
</dbReference>
<keyword evidence="8 11" id="KW-0675">Receptor</keyword>
<evidence type="ECO:0000256" key="3">
    <source>
        <dbReference type="ARBA" id="ARBA00022606"/>
    </source>
</evidence>
<feature type="transmembrane region" description="Helical" evidence="10">
    <location>
        <begin position="769"/>
        <end position="788"/>
    </location>
</feature>
<feature type="transmembrane region" description="Helical" evidence="10">
    <location>
        <begin position="938"/>
        <end position="961"/>
    </location>
</feature>
<dbReference type="PANTHER" id="PTHR21137">
    <property type="entry name" value="ODORANT RECEPTOR"/>
    <property type="match status" value="1"/>
</dbReference>
<keyword evidence="3" id="KW-0716">Sensory transduction</keyword>